<dbReference type="Proteomes" id="UP001214638">
    <property type="component" value="Unassembled WGS sequence"/>
</dbReference>
<comment type="caution">
    <text evidence="1">The sequence shown here is derived from an EMBL/GenBank/DDBJ whole genome shotgun (WGS) entry which is preliminary data.</text>
</comment>
<dbReference type="AlphaFoldDB" id="A0AAD9UQG8"/>
<organism evidence="1 2">
    <name type="scientific">Babesia duncani</name>
    <dbReference type="NCBI Taxonomy" id="323732"/>
    <lineage>
        <taxon>Eukaryota</taxon>
        <taxon>Sar</taxon>
        <taxon>Alveolata</taxon>
        <taxon>Apicomplexa</taxon>
        <taxon>Aconoidasida</taxon>
        <taxon>Piroplasmida</taxon>
        <taxon>Babesiidae</taxon>
        <taxon>Babesia</taxon>
    </lineage>
</organism>
<reference evidence="1" key="1">
    <citation type="journal article" date="2023" name="Nat. Microbiol.">
        <title>Babesia duncani multi-omics identifies virulence factors and drug targets.</title>
        <authorList>
            <person name="Singh P."/>
            <person name="Lonardi S."/>
            <person name="Liang Q."/>
            <person name="Vydyam P."/>
            <person name="Khabirova E."/>
            <person name="Fang T."/>
            <person name="Gihaz S."/>
            <person name="Thekkiniath J."/>
            <person name="Munshi M."/>
            <person name="Abel S."/>
            <person name="Ciampossin L."/>
            <person name="Batugedara G."/>
            <person name="Gupta M."/>
            <person name="Lu X.M."/>
            <person name="Lenz T."/>
            <person name="Chakravarty S."/>
            <person name="Cornillot E."/>
            <person name="Hu Y."/>
            <person name="Ma W."/>
            <person name="Gonzalez L.M."/>
            <person name="Sanchez S."/>
            <person name="Estrada K."/>
            <person name="Sanchez-Flores A."/>
            <person name="Montero E."/>
            <person name="Harb O.S."/>
            <person name="Le Roch K.G."/>
            <person name="Mamoun C.B."/>
        </authorList>
    </citation>
    <scope>NUCLEOTIDE SEQUENCE</scope>
    <source>
        <strain evidence="1">WA1</strain>
    </source>
</reference>
<dbReference type="KEGG" id="bdw:94335235"/>
<dbReference type="EMBL" id="JALLKP010000001">
    <property type="protein sequence ID" value="KAK2197934.1"/>
    <property type="molecule type" value="Genomic_DNA"/>
</dbReference>
<evidence type="ECO:0000313" key="1">
    <source>
        <dbReference type="EMBL" id="KAK2197934.1"/>
    </source>
</evidence>
<proteinExistence type="predicted"/>
<name>A0AAD9UQG8_9APIC</name>
<protein>
    <submittedName>
        <fullName evidence="1">Uncharacterized protein</fullName>
    </submittedName>
</protein>
<evidence type="ECO:0000313" key="2">
    <source>
        <dbReference type="Proteomes" id="UP001214638"/>
    </source>
</evidence>
<gene>
    <name evidence="1" type="ORF">BdWA1_000937</name>
</gene>
<sequence>MSRYTIGNLSLLLSSNSSRHLKYTLANIKGAIEASPQPVVGFNKTNACRLGTFYTNTFAKVIGAQRF</sequence>
<dbReference type="GeneID" id="94335235"/>
<dbReference type="RefSeq" id="XP_067804776.1">
    <property type="nucleotide sequence ID" value="XM_067945985.1"/>
</dbReference>
<keyword evidence="2" id="KW-1185">Reference proteome</keyword>
<accession>A0AAD9UQG8</accession>